<dbReference type="RefSeq" id="WP_189575206.1">
    <property type="nucleotide sequence ID" value="NZ_BMXV01000003.1"/>
</dbReference>
<dbReference type="PANTHER" id="PTHR36836">
    <property type="entry name" value="COLANIC ACID BIOSYNTHESIS PROTEIN WCAK"/>
    <property type="match status" value="1"/>
</dbReference>
<comment type="caution">
    <text evidence="2">The sequence shown here is derived from an EMBL/GenBank/DDBJ whole genome shotgun (WGS) entry which is preliminary data.</text>
</comment>
<proteinExistence type="predicted"/>
<reference evidence="3" key="1">
    <citation type="journal article" date="2019" name="Int. J. Syst. Evol. Microbiol.">
        <title>The Global Catalogue of Microorganisms (GCM) 10K type strain sequencing project: providing services to taxonomists for standard genome sequencing and annotation.</title>
        <authorList>
            <consortium name="The Broad Institute Genomics Platform"/>
            <consortium name="The Broad Institute Genome Sequencing Center for Infectious Disease"/>
            <person name="Wu L."/>
            <person name="Ma J."/>
        </authorList>
    </citation>
    <scope>NUCLEOTIDE SEQUENCE [LARGE SCALE GENOMIC DNA]</scope>
    <source>
        <strain evidence="3">KCTC 22280</strain>
    </source>
</reference>
<dbReference type="Proteomes" id="UP000601597">
    <property type="component" value="Unassembled WGS sequence"/>
</dbReference>
<keyword evidence="3" id="KW-1185">Reference proteome</keyword>
<feature type="domain" description="Polysaccharide pyruvyl transferase" evidence="1">
    <location>
        <begin position="13"/>
        <end position="336"/>
    </location>
</feature>
<name>A0ABQ3AW85_9GAMM</name>
<evidence type="ECO:0000313" key="3">
    <source>
        <dbReference type="Proteomes" id="UP000601597"/>
    </source>
</evidence>
<sequence length="409" mass="45366">MRILIVGVKYSANLGDGVIACCLEGALQERFPAAEVESLDLSGKTRFGGHGIGRRSSLLNQWLTSLPGRIRSLLASSMHVVASRLVLRQRWLEQVATADVIVIGGGQLFDDRDHYFPSRIGQVLDIARSREIPVCLFAVGVTHAMTRPARYSFARSLQRSRLEGIWARDAASLSNFKRFFPRFDPHLCRDPGFLSHLFFEASPQNSVEPAPPSKPRIGLCITNPVTLRPLSGLPGGCQLDAHFYAELIAGLDEDGMDCVVFCSGLEMDQAFVGEVEAVCRRHFPRSGQRVYFAERLLSPDQMVSLISSLDGVVAQRMHPTIVAYAYRVPHVGLGWHRKLESFFTSVGRDAFLIPPDQHEPAHVRQTLHRALEAPISEEKHAETTAETHEGFQALASVIEQTQLASARRH</sequence>
<evidence type="ECO:0000259" key="1">
    <source>
        <dbReference type="Pfam" id="PF04230"/>
    </source>
</evidence>
<dbReference type="PANTHER" id="PTHR36836:SF1">
    <property type="entry name" value="COLANIC ACID BIOSYNTHESIS PROTEIN WCAK"/>
    <property type="match status" value="1"/>
</dbReference>
<dbReference type="InterPro" id="IPR007345">
    <property type="entry name" value="Polysacch_pyruvyl_Trfase"/>
</dbReference>
<gene>
    <name evidence="2" type="ORF">GCM10007071_15880</name>
</gene>
<evidence type="ECO:0000313" key="2">
    <source>
        <dbReference type="EMBL" id="GGY69805.1"/>
    </source>
</evidence>
<dbReference type="Pfam" id="PF04230">
    <property type="entry name" value="PS_pyruv_trans"/>
    <property type="match status" value="1"/>
</dbReference>
<protein>
    <recommendedName>
        <fullName evidence="1">Polysaccharide pyruvyl transferase domain-containing protein</fullName>
    </recommendedName>
</protein>
<dbReference type="EMBL" id="BMXV01000003">
    <property type="protein sequence ID" value="GGY69805.1"/>
    <property type="molecule type" value="Genomic_DNA"/>
</dbReference>
<organism evidence="2 3">
    <name type="scientific">Marinobacter zhanjiangensis</name>
    <dbReference type="NCBI Taxonomy" id="578215"/>
    <lineage>
        <taxon>Bacteria</taxon>
        <taxon>Pseudomonadati</taxon>
        <taxon>Pseudomonadota</taxon>
        <taxon>Gammaproteobacteria</taxon>
        <taxon>Pseudomonadales</taxon>
        <taxon>Marinobacteraceae</taxon>
        <taxon>Marinobacter</taxon>
    </lineage>
</organism>
<accession>A0ABQ3AW85</accession>